<dbReference type="Pfam" id="PF00881">
    <property type="entry name" value="Nitroreductase"/>
    <property type="match status" value="1"/>
</dbReference>
<proteinExistence type="inferred from homology"/>
<organism evidence="4 5">
    <name type="scientific">Saccharothrix longispora</name>
    <dbReference type="NCBI Taxonomy" id="33920"/>
    <lineage>
        <taxon>Bacteria</taxon>
        <taxon>Bacillati</taxon>
        <taxon>Actinomycetota</taxon>
        <taxon>Actinomycetes</taxon>
        <taxon>Pseudonocardiales</taxon>
        <taxon>Pseudonocardiaceae</taxon>
        <taxon>Saccharothrix</taxon>
    </lineage>
</organism>
<evidence type="ECO:0000256" key="1">
    <source>
        <dbReference type="ARBA" id="ARBA00007118"/>
    </source>
</evidence>
<keyword evidence="2" id="KW-0560">Oxidoreductase</keyword>
<dbReference type="CDD" id="cd02062">
    <property type="entry name" value="Nitro_FMN_reductase"/>
    <property type="match status" value="1"/>
</dbReference>
<keyword evidence="5" id="KW-1185">Reference proteome</keyword>
<dbReference type="PANTHER" id="PTHR43673:SF10">
    <property type="entry name" value="NADH DEHYDROGENASE_NAD(P)H NITROREDUCTASE XCC3605-RELATED"/>
    <property type="match status" value="1"/>
</dbReference>
<feature type="domain" description="Nitroreductase" evidence="3">
    <location>
        <begin position="7"/>
        <end position="165"/>
    </location>
</feature>
<dbReference type="Gene3D" id="3.40.109.10">
    <property type="entry name" value="NADH Oxidase"/>
    <property type="match status" value="1"/>
</dbReference>
<gene>
    <name evidence="4" type="ORF">J2S66_003109</name>
</gene>
<dbReference type="RefSeq" id="WP_310307745.1">
    <property type="nucleotide sequence ID" value="NZ_BAAAXB010000001.1"/>
</dbReference>
<accession>A0ABU1PVQ7</accession>
<dbReference type="Proteomes" id="UP001268819">
    <property type="component" value="Unassembled WGS sequence"/>
</dbReference>
<dbReference type="InterPro" id="IPR029479">
    <property type="entry name" value="Nitroreductase"/>
</dbReference>
<dbReference type="SUPFAM" id="SSF55469">
    <property type="entry name" value="FMN-dependent nitroreductase-like"/>
    <property type="match status" value="1"/>
</dbReference>
<sequence length="194" mass="21646">MEFQDVVRRRRMVRAFTDEPVSDESVRRIMRNALRGPSAGFSQGQAFLVLRGEEKERFHDLVRPWTARSARTAPVLVVPFAVKDAYLDRYAQPDKGWTDRGEEHWPVPFWYVDTGMAVLLILQTAVDEGLGAVYFGIGAEDVDAVREAFGVPADHEPIGAVAIGHGAEEGVSPGASPNTRGRRPFDEVVHFGRW</sequence>
<dbReference type="EMBL" id="JAVDSG010000001">
    <property type="protein sequence ID" value="MDR6594725.1"/>
    <property type="molecule type" value="Genomic_DNA"/>
</dbReference>
<reference evidence="4 5" key="1">
    <citation type="submission" date="2023-07" db="EMBL/GenBank/DDBJ databases">
        <title>Sequencing the genomes of 1000 actinobacteria strains.</title>
        <authorList>
            <person name="Klenk H.-P."/>
        </authorList>
    </citation>
    <scope>NUCLEOTIDE SEQUENCE [LARGE SCALE GENOMIC DNA]</scope>
    <source>
        <strain evidence="4 5">DSM 43749</strain>
    </source>
</reference>
<protein>
    <submittedName>
        <fullName evidence="4">Nitroreductase</fullName>
    </submittedName>
</protein>
<evidence type="ECO:0000313" key="5">
    <source>
        <dbReference type="Proteomes" id="UP001268819"/>
    </source>
</evidence>
<dbReference type="InterPro" id="IPR000415">
    <property type="entry name" value="Nitroreductase-like"/>
</dbReference>
<evidence type="ECO:0000313" key="4">
    <source>
        <dbReference type="EMBL" id="MDR6594725.1"/>
    </source>
</evidence>
<dbReference type="PANTHER" id="PTHR43673">
    <property type="entry name" value="NAD(P)H NITROREDUCTASE YDGI-RELATED"/>
    <property type="match status" value="1"/>
</dbReference>
<evidence type="ECO:0000259" key="3">
    <source>
        <dbReference type="Pfam" id="PF00881"/>
    </source>
</evidence>
<comment type="similarity">
    <text evidence="1">Belongs to the nitroreductase family.</text>
</comment>
<name>A0ABU1PVQ7_9PSEU</name>
<evidence type="ECO:0000256" key="2">
    <source>
        <dbReference type="ARBA" id="ARBA00023002"/>
    </source>
</evidence>
<comment type="caution">
    <text evidence="4">The sequence shown here is derived from an EMBL/GenBank/DDBJ whole genome shotgun (WGS) entry which is preliminary data.</text>
</comment>